<feature type="non-terminal residue" evidence="2">
    <location>
        <position position="65"/>
    </location>
</feature>
<accession>A0ABW3CA61</accession>
<proteinExistence type="predicted"/>
<evidence type="ECO:0000313" key="3">
    <source>
        <dbReference type="Proteomes" id="UP001597083"/>
    </source>
</evidence>
<evidence type="ECO:0000256" key="1">
    <source>
        <dbReference type="SAM" id="MobiDB-lite"/>
    </source>
</evidence>
<gene>
    <name evidence="2" type="ORF">ACFQ07_04010</name>
</gene>
<name>A0ABW3CA61_9ACTN</name>
<dbReference type="EMBL" id="JBHTIR010000401">
    <property type="protein sequence ID" value="MFD0851366.1"/>
    <property type="molecule type" value="Genomic_DNA"/>
</dbReference>
<evidence type="ECO:0000313" key="2">
    <source>
        <dbReference type="EMBL" id="MFD0851366.1"/>
    </source>
</evidence>
<dbReference type="Proteomes" id="UP001597083">
    <property type="component" value="Unassembled WGS sequence"/>
</dbReference>
<protein>
    <submittedName>
        <fullName evidence="2">Uncharacterized protein</fullName>
    </submittedName>
</protein>
<sequence>MTSDISIFEHLRTHIRPDGAGLTEAGETLPDEDEMTGVPWAPGAQDGVLTHHWAGKGEDDEVRRL</sequence>
<organism evidence="2 3">
    <name type="scientific">Actinomadura adrarensis</name>
    <dbReference type="NCBI Taxonomy" id="1819600"/>
    <lineage>
        <taxon>Bacteria</taxon>
        <taxon>Bacillati</taxon>
        <taxon>Actinomycetota</taxon>
        <taxon>Actinomycetes</taxon>
        <taxon>Streptosporangiales</taxon>
        <taxon>Thermomonosporaceae</taxon>
        <taxon>Actinomadura</taxon>
    </lineage>
</organism>
<keyword evidence="3" id="KW-1185">Reference proteome</keyword>
<reference evidence="3" key="1">
    <citation type="journal article" date="2019" name="Int. J. Syst. Evol. Microbiol.">
        <title>The Global Catalogue of Microorganisms (GCM) 10K type strain sequencing project: providing services to taxonomists for standard genome sequencing and annotation.</title>
        <authorList>
            <consortium name="The Broad Institute Genomics Platform"/>
            <consortium name="The Broad Institute Genome Sequencing Center for Infectious Disease"/>
            <person name="Wu L."/>
            <person name="Ma J."/>
        </authorList>
    </citation>
    <scope>NUCLEOTIDE SEQUENCE [LARGE SCALE GENOMIC DNA]</scope>
    <source>
        <strain evidence="3">JCM 31696</strain>
    </source>
</reference>
<feature type="region of interest" description="Disordered" evidence="1">
    <location>
        <begin position="43"/>
        <end position="65"/>
    </location>
</feature>
<comment type="caution">
    <text evidence="2">The sequence shown here is derived from an EMBL/GenBank/DDBJ whole genome shotgun (WGS) entry which is preliminary data.</text>
</comment>
<feature type="compositionally biased region" description="Basic and acidic residues" evidence="1">
    <location>
        <begin position="55"/>
        <end position="65"/>
    </location>
</feature>